<name>A0A917SQN3_9RHOB</name>
<accession>A0A917SQN3</accession>
<reference evidence="4" key="1">
    <citation type="journal article" date="2014" name="Int. J. Syst. Evol. Microbiol.">
        <title>Complete genome sequence of Corynebacterium casei LMG S-19264T (=DSM 44701T), isolated from a smear-ripened cheese.</title>
        <authorList>
            <consortium name="US DOE Joint Genome Institute (JGI-PGF)"/>
            <person name="Walter F."/>
            <person name="Albersmeier A."/>
            <person name="Kalinowski J."/>
            <person name="Ruckert C."/>
        </authorList>
    </citation>
    <scope>NUCLEOTIDE SEQUENCE</scope>
    <source>
        <strain evidence="4">CGMCC 1.6293</strain>
    </source>
</reference>
<evidence type="ECO:0000259" key="3">
    <source>
        <dbReference type="PROSITE" id="PS50110"/>
    </source>
</evidence>
<dbReference type="SUPFAM" id="SSF52172">
    <property type="entry name" value="CheY-like"/>
    <property type="match status" value="1"/>
</dbReference>
<dbReference type="Pfam" id="PF00072">
    <property type="entry name" value="Response_reg"/>
    <property type="match status" value="1"/>
</dbReference>
<evidence type="ECO:0000313" key="4">
    <source>
        <dbReference type="EMBL" id="GGL91044.1"/>
    </source>
</evidence>
<dbReference type="Proteomes" id="UP000649829">
    <property type="component" value="Unassembled WGS sequence"/>
</dbReference>
<feature type="modified residue" description="4-aspartylphosphate" evidence="2">
    <location>
        <position position="52"/>
    </location>
</feature>
<proteinExistence type="predicted"/>
<dbReference type="SMART" id="SM00448">
    <property type="entry name" value="REC"/>
    <property type="match status" value="1"/>
</dbReference>
<dbReference type="EMBL" id="BMLF01000001">
    <property type="protein sequence ID" value="GGL91044.1"/>
    <property type="molecule type" value="Genomic_DNA"/>
</dbReference>
<dbReference type="RefSeq" id="WP_028286029.1">
    <property type="nucleotide sequence ID" value="NZ_BMLF01000001.1"/>
</dbReference>
<feature type="domain" description="Response regulatory" evidence="3">
    <location>
        <begin position="3"/>
        <end position="135"/>
    </location>
</feature>
<dbReference type="GO" id="GO:0000160">
    <property type="term" value="P:phosphorelay signal transduction system"/>
    <property type="evidence" value="ECO:0007669"/>
    <property type="project" value="InterPro"/>
</dbReference>
<organism evidence="4 5">
    <name type="scientific">Pseudooceanicola nanhaiensis</name>
    <dbReference type="NCBI Taxonomy" id="375761"/>
    <lineage>
        <taxon>Bacteria</taxon>
        <taxon>Pseudomonadati</taxon>
        <taxon>Pseudomonadota</taxon>
        <taxon>Alphaproteobacteria</taxon>
        <taxon>Rhodobacterales</taxon>
        <taxon>Paracoccaceae</taxon>
        <taxon>Pseudooceanicola</taxon>
    </lineage>
</organism>
<sequence>MPRILILEDDPDFAEILSLDLEDAGYDVVVEETGDAALKRLSSESFDLLITDIHIWKEGRPTGDGGLLLTGRLRNFPALQSGGRLVGLPIIAISGAVGRPGQSNILNAAKSVGADAVLAKPFEADEMRALVARLIDERELARR</sequence>
<dbReference type="InterPro" id="IPR001789">
    <property type="entry name" value="Sig_transdc_resp-reg_receiver"/>
</dbReference>
<dbReference type="PANTHER" id="PTHR44591:SF3">
    <property type="entry name" value="RESPONSE REGULATORY DOMAIN-CONTAINING PROTEIN"/>
    <property type="match status" value="1"/>
</dbReference>
<dbReference type="PROSITE" id="PS50110">
    <property type="entry name" value="RESPONSE_REGULATORY"/>
    <property type="match status" value="1"/>
</dbReference>
<dbReference type="InterPro" id="IPR050595">
    <property type="entry name" value="Bact_response_regulator"/>
</dbReference>
<evidence type="ECO:0000256" key="2">
    <source>
        <dbReference type="PROSITE-ProRule" id="PRU00169"/>
    </source>
</evidence>
<comment type="caution">
    <text evidence="4">The sequence shown here is derived from an EMBL/GenBank/DDBJ whole genome shotgun (WGS) entry which is preliminary data.</text>
</comment>
<dbReference type="PANTHER" id="PTHR44591">
    <property type="entry name" value="STRESS RESPONSE REGULATOR PROTEIN 1"/>
    <property type="match status" value="1"/>
</dbReference>
<protein>
    <submittedName>
        <fullName evidence="4">Response regulator</fullName>
    </submittedName>
</protein>
<dbReference type="Gene3D" id="3.40.50.2300">
    <property type="match status" value="1"/>
</dbReference>
<evidence type="ECO:0000256" key="1">
    <source>
        <dbReference type="ARBA" id="ARBA00022553"/>
    </source>
</evidence>
<gene>
    <name evidence="4" type="ORF">GCM10011534_11500</name>
</gene>
<dbReference type="AlphaFoldDB" id="A0A917SQN3"/>
<dbReference type="InterPro" id="IPR011006">
    <property type="entry name" value="CheY-like_superfamily"/>
</dbReference>
<reference evidence="4" key="2">
    <citation type="submission" date="2020-09" db="EMBL/GenBank/DDBJ databases">
        <authorList>
            <person name="Sun Q."/>
            <person name="Zhou Y."/>
        </authorList>
    </citation>
    <scope>NUCLEOTIDE SEQUENCE</scope>
    <source>
        <strain evidence="4">CGMCC 1.6293</strain>
    </source>
</reference>
<keyword evidence="5" id="KW-1185">Reference proteome</keyword>
<keyword evidence="1 2" id="KW-0597">Phosphoprotein</keyword>
<evidence type="ECO:0000313" key="5">
    <source>
        <dbReference type="Proteomes" id="UP000649829"/>
    </source>
</evidence>